<feature type="compositionally biased region" description="Basic and acidic residues" evidence="1">
    <location>
        <begin position="325"/>
        <end position="339"/>
    </location>
</feature>
<evidence type="ECO:0000256" key="1">
    <source>
        <dbReference type="SAM" id="MobiDB-lite"/>
    </source>
</evidence>
<dbReference type="Proteomes" id="UP001324115">
    <property type="component" value="Unassembled WGS sequence"/>
</dbReference>
<gene>
    <name evidence="2" type="ORF">RGQ29_028803</name>
</gene>
<comment type="caution">
    <text evidence="2">The sequence shown here is derived from an EMBL/GenBank/DDBJ whole genome shotgun (WGS) entry which is preliminary data.</text>
</comment>
<name>A0AAN7ET52_QUERU</name>
<proteinExistence type="predicted"/>
<feature type="region of interest" description="Disordered" evidence="1">
    <location>
        <begin position="92"/>
        <end position="122"/>
    </location>
</feature>
<accession>A0AAN7ET52</accession>
<feature type="compositionally biased region" description="Basic and acidic residues" evidence="1">
    <location>
        <begin position="54"/>
        <end position="79"/>
    </location>
</feature>
<reference evidence="2 3" key="1">
    <citation type="journal article" date="2023" name="G3 (Bethesda)">
        <title>A haplotype-resolved chromosome-scale genome for Quercus rubra L. provides insights into the genetics of adaptive traits for red oak species.</title>
        <authorList>
            <person name="Kapoor B."/>
            <person name="Jenkins J."/>
            <person name="Schmutz J."/>
            <person name="Zhebentyayeva T."/>
            <person name="Kuelheim C."/>
            <person name="Coggeshall M."/>
            <person name="Heim C."/>
            <person name="Lasky J.R."/>
            <person name="Leites L."/>
            <person name="Islam-Faridi N."/>
            <person name="Romero-Severson J."/>
            <person name="DeLeo V.L."/>
            <person name="Lucas S.M."/>
            <person name="Lazic D."/>
            <person name="Gailing O."/>
            <person name="Carlson J."/>
            <person name="Staton M."/>
        </authorList>
    </citation>
    <scope>NUCLEOTIDE SEQUENCE [LARGE SCALE GENOMIC DNA]</scope>
    <source>
        <strain evidence="2">Pseudo-F2</strain>
    </source>
</reference>
<evidence type="ECO:0000313" key="3">
    <source>
        <dbReference type="Proteomes" id="UP001324115"/>
    </source>
</evidence>
<feature type="region of interest" description="Disordered" evidence="1">
    <location>
        <begin position="316"/>
        <end position="339"/>
    </location>
</feature>
<organism evidence="2 3">
    <name type="scientific">Quercus rubra</name>
    <name type="common">Northern red oak</name>
    <name type="synonym">Quercus borealis</name>
    <dbReference type="NCBI Taxonomy" id="3512"/>
    <lineage>
        <taxon>Eukaryota</taxon>
        <taxon>Viridiplantae</taxon>
        <taxon>Streptophyta</taxon>
        <taxon>Embryophyta</taxon>
        <taxon>Tracheophyta</taxon>
        <taxon>Spermatophyta</taxon>
        <taxon>Magnoliopsida</taxon>
        <taxon>eudicotyledons</taxon>
        <taxon>Gunneridae</taxon>
        <taxon>Pentapetalae</taxon>
        <taxon>rosids</taxon>
        <taxon>fabids</taxon>
        <taxon>Fagales</taxon>
        <taxon>Fagaceae</taxon>
        <taxon>Quercus</taxon>
    </lineage>
</organism>
<dbReference type="PANTHER" id="PTHR47340:SF1">
    <property type="entry name" value="DUPLICATED HOMEODOMAIN-LIKE SUPERFAMILY PROTEIN"/>
    <property type="match status" value="1"/>
</dbReference>
<dbReference type="EMBL" id="JAXUIC010000008">
    <property type="protein sequence ID" value="KAK4578874.1"/>
    <property type="molecule type" value="Genomic_DNA"/>
</dbReference>
<feature type="compositionally biased region" description="Polar residues" evidence="1">
    <location>
        <begin position="92"/>
        <end position="102"/>
    </location>
</feature>
<feature type="region of interest" description="Disordered" evidence="1">
    <location>
        <begin position="48"/>
        <end position="79"/>
    </location>
</feature>
<keyword evidence="3" id="KW-1185">Reference proteome</keyword>
<dbReference type="AlphaFoldDB" id="A0AAN7ET52"/>
<feature type="compositionally biased region" description="Low complexity" evidence="1">
    <location>
        <begin position="111"/>
        <end position="122"/>
    </location>
</feature>
<sequence>MNGDVSCRNLSEIQNLSQSERSISTRCMTQDCFLQKCSSSKPLSSVAELPLLSQKREQTSDHSRARSRSLSDADKPCRNGDVKLFGQILSKTASTQKSNSSTRENEEKGVNNPKSSSSLSNLKISGIPNVDGSSALLKIDSNNYVPMSYGFWDGNKGFSSFTDSAFLLAKYPTAFTSYPVPSTKKEPQPPLQSVVKSNERNVNGVLPVFPSREISSSNGVREISSSNGVADYQVYRSREGAKVQPFTVDMKQRQDILFSEMPRRNGFEAVSSLQPQGRGVVGMNVVGRGVLVGGPCTSVSDPVKAIKMHFANSDQYGGGQSGSIIREEESWRGKGDIGR</sequence>
<evidence type="ECO:0000313" key="2">
    <source>
        <dbReference type="EMBL" id="KAK4578874.1"/>
    </source>
</evidence>
<dbReference type="PANTHER" id="PTHR47340">
    <property type="entry name" value="DUPLICATED HOMEODOMAIN-LIKE SUPERFAMILY PROTEIN"/>
    <property type="match status" value="1"/>
</dbReference>
<protein>
    <submittedName>
        <fullName evidence="2">Uncharacterized protein</fullName>
    </submittedName>
</protein>